<dbReference type="Pfam" id="PF00833">
    <property type="entry name" value="Ribosomal_S17e"/>
    <property type="match status" value="1"/>
</dbReference>
<evidence type="ECO:0000256" key="1">
    <source>
        <dbReference type="SAM" id="MobiDB-lite"/>
    </source>
</evidence>
<dbReference type="GO" id="GO:0003735">
    <property type="term" value="F:structural constituent of ribosome"/>
    <property type="evidence" value="ECO:0007669"/>
    <property type="project" value="InterPro"/>
</dbReference>
<dbReference type="GO" id="GO:0006412">
    <property type="term" value="P:translation"/>
    <property type="evidence" value="ECO:0007669"/>
    <property type="project" value="InterPro"/>
</dbReference>
<reference evidence="2" key="2">
    <citation type="submission" date="2025-09" db="UniProtKB">
        <authorList>
            <consortium name="Ensembl"/>
        </authorList>
    </citation>
    <scope>IDENTIFICATION</scope>
</reference>
<dbReference type="GeneTree" id="ENSGT00390000006548"/>
<evidence type="ECO:0000313" key="2">
    <source>
        <dbReference type="Ensembl" id="ENSLBEP00000005304.1"/>
    </source>
</evidence>
<feature type="region of interest" description="Disordered" evidence="1">
    <location>
        <begin position="43"/>
        <end position="108"/>
    </location>
</feature>
<evidence type="ECO:0000313" key="3">
    <source>
        <dbReference type="Proteomes" id="UP000261660"/>
    </source>
</evidence>
<organism evidence="2 3">
    <name type="scientific">Labrus bergylta</name>
    <name type="common">ballan wrasse</name>
    <dbReference type="NCBI Taxonomy" id="56723"/>
    <lineage>
        <taxon>Eukaryota</taxon>
        <taxon>Metazoa</taxon>
        <taxon>Chordata</taxon>
        <taxon>Craniata</taxon>
        <taxon>Vertebrata</taxon>
        <taxon>Euteleostomi</taxon>
        <taxon>Actinopterygii</taxon>
        <taxon>Neopterygii</taxon>
        <taxon>Teleostei</taxon>
        <taxon>Neoteleostei</taxon>
        <taxon>Acanthomorphata</taxon>
        <taxon>Eupercaria</taxon>
        <taxon>Labriformes</taxon>
        <taxon>Labridae</taxon>
        <taxon>Labrus</taxon>
    </lineage>
</organism>
<dbReference type="STRING" id="56723.ENSLBEP00000005304"/>
<feature type="compositionally biased region" description="Basic and acidic residues" evidence="1">
    <location>
        <begin position="58"/>
        <end position="76"/>
    </location>
</feature>
<dbReference type="AlphaFoldDB" id="A0A3Q3L8H7"/>
<dbReference type="InterPro" id="IPR001210">
    <property type="entry name" value="Ribosomal_eS17"/>
</dbReference>
<sequence>MKSRACGCRCCFCCCSSLRPPTEGAAAVASLISTSARVFKLPPELRPSSSTRPIQHGTRQDQDGEKGRQGHHREILHPAGQRLPHQQEGVRGDRHHPQQEAPQQDRRVSALDQELIEVDPDTKEMLKLLDFGSLSNLQVTQPTVGMNFKQPRGV</sequence>
<accession>A0A3Q3L8H7</accession>
<protein>
    <submittedName>
        <fullName evidence="2">Ribosomal protein S17</fullName>
    </submittedName>
</protein>
<dbReference type="GO" id="GO:0005840">
    <property type="term" value="C:ribosome"/>
    <property type="evidence" value="ECO:0007669"/>
    <property type="project" value="InterPro"/>
</dbReference>
<feature type="compositionally biased region" description="Basic and acidic residues" evidence="1">
    <location>
        <begin position="88"/>
        <end position="108"/>
    </location>
</feature>
<name>A0A3Q3L8H7_9LABR</name>
<proteinExistence type="predicted"/>
<dbReference type="Ensembl" id="ENSLBET00000005577.1">
    <property type="protein sequence ID" value="ENSLBEP00000005304.1"/>
    <property type="gene ID" value="ENSLBEG00000004090.1"/>
</dbReference>
<dbReference type="InParanoid" id="A0A3Q3L8H7"/>
<keyword evidence="3" id="KW-1185">Reference proteome</keyword>
<reference evidence="2" key="1">
    <citation type="submission" date="2025-08" db="UniProtKB">
        <authorList>
            <consortium name="Ensembl"/>
        </authorList>
    </citation>
    <scope>IDENTIFICATION</scope>
</reference>
<dbReference type="Proteomes" id="UP000261660">
    <property type="component" value="Unplaced"/>
</dbReference>